<dbReference type="GO" id="GO:0005634">
    <property type="term" value="C:nucleus"/>
    <property type="evidence" value="ECO:0007669"/>
    <property type="project" value="UniProtKB-SubCell"/>
</dbReference>
<evidence type="ECO:0000256" key="6">
    <source>
        <dbReference type="SAM" id="MobiDB-lite"/>
    </source>
</evidence>
<dbReference type="PROSITE" id="PS50811">
    <property type="entry name" value="WRKY"/>
    <property type="match status" value="1"/>
</dbReference>
<dbReference type="InterPro" id="IPR036576">
    <property type="entry name" value="WRKY_dom_sf"/>
</dbReference>
<dbReference type="Pfam" id="PF03106">
    <property type="entry name" value="WRKY"/>
    <property type="match status" value="1"/>
</dbReference>
<evidence type="ECO:0000256" key="1">
    <source>
        <dbReference type="ARBA" id="ARBA00004123"/>
    </source>
</evidence>
<feature type="compositionally biased region" description="Basic and acidic residues" evidence="6">
    <location>
        <begin position="93"/>
        <end position="109"/>
    </location>
</feature>
<dbReference type="SUPFAM" id="SSF118290">
    <property type="entry name" value="WRKY DNA-binding domain"/>
    <property type="match status" value="1"/>
</dbReference>
<keyword evidence="5" id="KW-0539">Nucleus</keyword>
<evidence type="ECO:0000256" key="5">
    <source>
        <dbReference type="ARBA" id="ARBA00023242"/>
    </source>
</evidence>
<keyword evidence="2" id="KW-0805">Transcription regulation</keyword>
<gene>
    <name evidence="8" type="ORF">RHGRI_008178</name>
</gene>
<dbReference type="GO" id="GO:0003700">
    <property type="term" value="F:DNA-binding transcription factor activity"/>
    <property type="evidence" value="ECO:0007669"/>
    <property type="project" value="InterPro"/>
</dbReference>
<feature type="domain" description="WRKY" evidence="7">
    <location>
        <begin position="131"/>
        <end position="187"/>
    </location>
</feature>
<name>A0AAV6L091_9ERIC</name>
<evidence type="ECO:0000313" key="9">
    <source>
        <dbReference type="Proteomes" id="UP000823749"/>
    </source>
</evidence>
<dbReference type="SMART" id="SM00774">
    <property type="entry name" value="WRKY"/>
    <property type="match status" value="1"/>
</dbReference>
<reference evidence="8" key="1">
    <citation type="submission" date="2020-08" db="EMBL/GenBank/DDBJ databases">
        <title>Plant Genome Project.</title>
        <authorList>
            <person name="Zhang R.-G."/>
        </authorList>
    </citation>
    <scope>NUCLEOTIDE SEQUENCE</scope>
    <source>
        <strain evidence="8">WSP0</strain>
        <tissue evidence="8">Leaf</tissue>
    </source>
</reference>
<dbReference type="InterPro" id="IPR003657">
    <property type="entry name" value="WRKY_dom"/>
</dbReference>
<evidence type="ECO:0000256" key="4">
    <source>
        <dbReference type="ARBA" id="ARBA00023163"/>
    </source>
</evidence>
<evidence type="ECO:0000256" key="2">
    <source>
        <dbReference type="ARBA" id="ARBA00023015"/>
    </source>
</evidence>
<keyword evidence="9" id="KW-1185">Reference proteome</keyword>
<keyword evidence="3" id="KW-0238">DNA-binding</keyword>
<dbReference type="PANTHER" id="PTHR31282">
    <property type="entry name" value="WRKY TRANSCRIPTION FACTOR 21-RELATED"/>
    <property type="match status" value="1"/>
</dbReference>
<keyword evidence="4" id="KW-0804">Transcription</keyword>
<organism evidence="8 9">
    <name type="scientific">Rhododendron griersonianum</name>
    <dbReference type="NCBI Taxonomy" id="479676"/>
    <lineage>
        <taxon>Eukaryota</taxon>
        <taxon>Viridiplantae</taxon>
        <taxon>Streptophyta</taxon>
        <taxon>Embryophyta</taxon>
        <taxon>Tracheophyta</taxon>
        <taxon>Spermatophyta</taxon>
        <taxon>Magnoliopsida</taxon>
        <taxon>eudicotyledons</taxon>
        <taxon>Gunneridae</taxon>
        <taxon>Pentapetalae</taxon>
        <taxon>asterids</taxon>
        <taxon>Ericales</taxon>
        <taxon>Ericaceae</taxon>
        <taxon>Ericoideae</taxon>
        <taxon>Rhodoreae</taxon>
        <taxon>Rhododendron</taxon>
    </lineage>
</organism>
<dbReference type="GO" id="GO:0043565">
    <property type="term" value="F:sequence-specific DNA binding"/>
    <property type="evidence" value="ECO:0007669"/>
    <property type="project" value="InterPro"/>
</dbReference>
<protein>
    <recommendedName>
        <fullName evidence="7">WRKY domain-containing protein</fullName>
    </recommendedName>
</protein>
<feature type="region of interest" description="Disordered" evidence="6">
    <location>
        <begin position="84"/>
        <end position="110"/>
    </location>
</feature>
<evidence type="ECO:0000256" key="3">
    <source>
        <dbReference type="ARBA" id="ARBA00023125"/>
    </source>
</evidence>
<proteinExistence type="predicted"/>
<comment type="subcellular location">
    <subcellularLocation>
        <location evidence="1">Nucleus</location>
    </subcellularLocation>
</comment>
<dbReference type="InterPro" id="IPR044810">
    <property type="entry name" value="WRKY_plant"/>
</dbReference>
<dbReference type="EMBL" id="JACTNZ010000003">
    <property type="protein sequence ID" value="KAG5558167.1"/>
    <property type="molecule type" value="Genomic_DNA"/>
</dbReference>
<evidence type="ECO:0000259" key="7">
    <source>
        <dbReference type="PROSITE" id="PS50811"/>
    </source>
</evidence>
<evidence type="ECO:0000313" key="8">
    <source>
        <dbReference type="EMBL" id="KAG5558167.1"/>
    </source>
</evidence>
<accession>A0AAV6L091</accession>
<dbReference type="Gene3D" id="2.20.25.80">
    <property type="entry name" value="WRKY domain"/>
    <property type="match status" value="1"/>
</dbReference>
<sequence length="372" mass="41324">MGTLSLPKKICANRKRAVEELIKGQDTAAQLQILFGKSVGDRGPVSAEGLVVEISRSFRDSISVLMTSCDQDCEVCKVPATTQVGSPSCGDGRSVDSGESRPAAKEKRGCYKRRKSTSESCVKVSTTSEVDGHAWRKYGQKEILNAQFPRCYFRCTHKHDQGCLATKQVQRIQEEPHMYQTTYFGHHACRPYPLNNHPDDLQNPSSDSDPVDKILISFGSNSITTDEKEHQHQYPSCRPSSVKKEYCGEETVQSNNLSGDLPAVDPIVWPELMPLESPSVYSSASTSSHGFDMDLLLESYACWGKVKMAADHDSEAWDFLLGLIQVSYEGYNSPFGSRNLHEYLVVVIVGWDKLVQDHDSEAWNFLLGLSAT</sequence>
<comment type="caution">
    <text evidence="8">The sequence shown here is derived from an EMBL/GenBank/DDBJ whole genome shotgun (WGS) entry which is preliminary data.</text>
</comment>
<dbReference type="Proteomes" id="UP000823749">
    <property type="component" value="Chromosome 3"/>
</dbReference>
<dbReference type="AlphaFoldDB" id="A0AAV6L091"/>